<reference evidence="2" key="1">
    <citation type="journal article" date="2024" name="Syst. Appl. Microbiol.">
        <title>First single-strain enrichments of Electrothrix cable bacteria, description of E. aestuarii sp. nov. and E. rattekaaiensis sp. nov., and proposal of a cable bacteria taxonomy following the rules of the SeqCode.</title>
        <authorList>
            <person name="Plum-Jensen L.E."/>
            <person name="Schramm A."/>
            <person name="Marshall I.P.G."/>
        </authorList>
    </citation>
    <scope>NUCLEOTIDE SEQUENCE</scope>
    <source>
        <strain evidence="2">Rat1</strain>
    </source>
</reference>
<gene>
    <name evidence="2" type="ORF">Q3M24_10110</name>
</gene>
<sequence length="115" mass="12886">MKGLLLLILFIFVVPLVIGVLAGVGGKSKSDLVQLATTAGLLILFTFYLLFIEDKGTKKEETEKKPAAKAEQPANCNITCIQDDYPIYIQEPRTQQPVNREGKFCDPAWEQHSRY</sequence>
<feature type="transmembrane region" description="Helical" evidence="1">
    <location>
        <begin position="32"/>
        <end position="51"/>
    </location>
</feature>
<keyword evidence="1" id="KW-0472">Membrane</keyword>
<keyword evidence="1" id="KW-1133">Transmembrane helix</keyword>
<evidence type="ECO:0000313" key="2">
    <source>
        <dbReference type="EMBL" id="XCN75059.1"/>
    </source>
</evidence>
<reference evidence="2" key="2">
    <citation type="submission" date="2024-06" db="EMBL/GenBank/DDBJ databases">
        <authorList>
            <person name="Plum-Jensen L.E."/>
            <person name="Schramm A."/>
            <person name="Marshall I.P.G."/>
        </authorList>
    </citation>
    <scope>NUCLEOTIDE SEQUENCE</scope>
    <source>
        <strain evidence="2">Rat1</strain>
    </source>
</reference>
<proteinExistence type="predicted"/>
<organism evidence="2">
    <name type="scientific">Candidatus Electrothrix aestuarii</name>
    <dbReference type="NCBI Taxonomy" id="3062594"/>
    <lineage>
        <taxon>Bacteria</taxon>
        <taxon>Pseudomonadati</taxon>
        <taxon>Thermodesulfobacteriota</taxon>
        <taxon>Desulfobulbia</taxon>
        <taxon>Desulfobulbales</taxon>
        <taxon>Desulfobulbaceae</taxon>
        <taxon>Candidatus Electrothrix</taxon>
    </lineage>
</organism>
<dbReference type="AlphaFoldDB" id="A0AAU8M0L9"/>
<accession>A0AAU8M0L9</accession>
<dbReference type="EMBL" id="CP159373">
    <property type="protein sequence ID" value="XCN75059.1"/>
    <property type="molecule type" value="Genomic_DNA"/>
</dbReference>
<name>A0AAU8M0L9_9BACT</name>
<evidence type="ECO:0000256" key="1">
    <source>
        <dbReference type="SAM" id="Phobius"/>
    </source>
</evidence>
<keyword evidence="1" id="KW-0812">Transmembrane</keyword>
<dbReference type="KEGG" id="eaj:Q3M24_10110"/>
<protein>
    <submittedName>
        <fullName evidence="2">Uncharacterized protein</fullName>
    </submittedName>
</protein>